<dbReference type="Proteomes" id="UP001634394">
    <property type="component" value="Unassembled WGS sequence"/>
</dbReference>
<name>A0ABD3VJE2_SINWO</name>
<sequence>MLYMRPTSSEEIICFFSTKSQCKQGWIQHDESCYHMSHDLEQWADAHYLCHLLGGYLAEVNTAEEGAFLDNQVKLFHFGEVWVGATDLVFEGEWVWSESQSKLSEQHYTNWSPGEPNNAQSNENCMAITNTGYWNDAPCSVLLHYLCEMPSG</sequence>
<evidence type="ECO:0000313" key="3">
    <source>
        <dbReference type="EMBL" id="KAL3861251.1"/>
    </source>
</evidence>
<dbReference type="InterPro" id="IPR018378">
    <property type="entry name" value="C-type_lectin_CS"/>
</dbReference>
<comment type="caution">
    <text evidence="3">The sequence shown here is derived from an EMBL/GenBank/DDBJ whole genome shotgun (WGS) entry which is preliminary data.</text>
</comment>
<dbReference type="PROSITE" id="PS50041">
    <property type="entry name" value="C_TYPE_LECTIN_2"/>
    <property type="match status" value="1"/>
</dbReference>
<accession>A0ABD3VJE2</accession>
<dbReference type="EMBL" id="JBJQND010000011">
    <property type="protein sequence ID" value="KAL3861251.1"/>
    <property type="molecule type" value="Genomic_DNA"/>
</dbReference>
<dbReference type="Pfam" id="PF00059">
    <property type="entry name" value="Lectin_C"/>
    <property type="match status" value="1"/>
</dbReference>
<dbReference type="AlphaFoldDB" id="A0ABD3VJE2"/>
<keyword evidence="1" id="KW-1015">Disulfide bond</keyword>
<dbReference type="PROSITE" id="PS00615">
    <property type="entry name" value="C_TYPE_LECTIN_1"/>
    <property type="match status" value="1"/>
</dbReference>
<dbReference type="InterPro" id="IPR016186">
    <property type="entry name" value="C-type_lectin-like/link_sf"/>
</dbReference>
<gene>
    <name evidence="3" type="ORF">ACJMK2_007299</name>
</gene>
<feature type="domain" description="C-type lectin" evidence="2">
    <location>
        <begin position="29"/>
        <end position="148"/>
    </location>
</feature>
<dbReference type="SUPFAM" id="SSF56436">
    <property type="entry name" value="C-type lectin-like"/>
    <property type="match status" value="1"/>
</dbReference>
<organism evidence="3 4">
    <name type="scientific">Sinanodonta woodiana</name>
    <name type="common">Chinese pond mussel</name>
    <name type="synonym">Anodonta woodiana</name>
    <dbReference type="NCBI Taxonomy" id="1069815"/>
    <lineage>
        <taxon>Eukaryota</taxon>
        <taxon>Metazoa</taxon>
        <taxon>Spiralia</taxon>
        <taxon>Lophotrochozoa</taxon>
        <taxon>Mollusca</taxon>
        <taxon>Bivalvia</taxon>
        <taxon>Autobranchia</taxon>
        <taxon>Heteroconchia</taxon>
        <taxon>Palaeoheterodonta</taxon>
        <taxon>Unionida</taxon>
        <taxon>Unionoidea</taxon>
        <taxon>Unionidae</taxon>
        <taxon>Unioninae</taxon>
        <taxon>Sinanodonta</taxon>
    </lineage>
</organism>
<evidence type="ECO:0000313" key="4">
    <source>
        <dbReference type="Proteomes" id="UP001634394"/>
    </source>
</evidence>
<evidence type="ECO:0000259" key="2">
    <source>
        <dbReference type="PROSITE" id="PS50041"/>
    </source>
</evidence>
<dbReference type="InterPro" id="IPR001304">
    <property type="entry name" value="C-type_lectin-like"/>
</dbReference>
<dbReference type="CDD" id="cd00037">
    <property type="entry name" value="CLECT"/>
    <property type="match status" value="1"/>
</dbReference>
<reference evidence="3 4" key="1">
    <citation type="submission" date="2024-11" db="EMBL/GenBank/DDBJ databases">
        <title>Chromosome-level genome assembly of the freshwater bivalve Anodonta woodiana.</title>
        <authorList>
            <person name="Chen X."/>
        </authorList>
    </citation>
    <scope>NUCLEOTIDE SEQUENCE [LARGE SCALE GENOMIC DNA]</scope>
    <source>
        <strain evidence="3">MN2024</strain>
        <tissue evidence="3">Gills</tissue>
    </source>
</reference>
<dbReference type="Gene3D" id="3.10.100.10">
    <property type="entry name" value="Mannose-Binding Protein A, subunit A"/>
    <property type="match status" value="1"/>
</dbReference>
<dbReference type="InterPro" id="IPR050111">
    <property type="entry name" value="C-type_lectin/snaclec_domain"/>
</dbReference>
<evidence type="ECO:0000256" key="1">
    <source>
        <dbReference type="ARBA" id="ARBA00023157"/>
    </source>
</evidence>
<protein>
    <recommendedName>
        <fullName evidence="2">C-type lectin domain-containing protein</fullName>
    </recommendedName>
</protein>
<keyword evidence="4" id="KW-1185">Reference proteome</keyword>
<dbReference type="SMART" id="SM00034">
    <property type="entry name" value="CLECT"/>
    <property type="match status" value="1"/>
</dbReference>
<dbReference type="InterPro" id="IPR016187">
    <property type="entry name" value="CTDL_fold"/>
</dbReference>
<proteinExistence type="predicted"/>
<dbReference type="PANTHER" id="PTHR22803">
    <property type="entry name" value="MANNOSE, PHOSPHOLIPASE, LECTIN RECEPTOR RELATED"/>
    <property type="match status" value="1"/>
</dbReference>